<feature type="transmembrane region" description="Helical" evidence="6">
    <location>
        <begin position="190"/>
        <end position="211"/>
    </location>
</feature>
<accession>A0AA37XC21</accession>
<name>A0AA37XC21_9MICO</name>
<dbReference type="GO" id="GO:0016020">
    <property type="term" value="C:membrane"/>
    <property type="evidence" value="ECO:0007669"/>
    <property type="project" value="UniProtKB-SubCell"/>
</dbReference>
<evidence type="ECO:0000256" key="3">
    <source>
        <dbReference type="ARBA" id="ARBA00022692"/>
    </source>
</evidence>
<keyword evidence="2" id="KW-0813">Transport</keyword>
<dbReference type="SUPFAM" id="SSF160240">
    <property type="entry name" value="Cation efflux protein cytoplasmic domain-like"/>
    <property type="match status" value="1"/>
</dbReference>
<dbReference type="GO" id="GO:0006829">
    <property type="term" value="P:zinc ion transport"/>
    <property type="evidence" value="ECO:0007669"/>
    <property type="project" value="InterPro"/>
</dbReference>
<evidence type="ECO:0000256" key="4">
    <source>
        <dbReference type="ARBA" id="ARBA00022989"/>
    </source>
</evidence>
<dbReference type="PANTHER" id="PTHR13414:SF9">
    <property type="entry name" value="PROTON-COUPLED ZINC ANTIPORTER SLC30A9, MITOCHONDRIAL"/>
    <property type="match status" value="1"/>
</dbReference>
<dbReference type="NCBIfam" id="TIGR01297">
    <property type="entry name" value="CDF"/>
    <property type="match status" value="1"/>
</dbReference>
<evidence type="ECO:0000256" key="1">
    <source>
        <dbReference type="ARBA" id="ARBA00004141"/>
    </source>
</evidence>
<dbReference type="RefSeq" id="WP_284233038.1">
    <property type="nucleotide sequence ID" value="NZ_BSUL01000001.1"/>
</dbReference>
<dbReference type="InterPro" id="IPR036837">
    <property type="entry name" value="Cation_efflux_CTD_sf"/>
</dbReference>
<dbReference type="InterPro" id="IPR002524">
    <property type="entry name" value="Cation_efflux"/>
</dbReference>
<dbReference type="GO" id="GO:0008324">
    <property type="term" value="F:monoatomic cation transmembrane transporter activity"/>
    <property type="evidence" value="ECO:0007669"/>
    <property type="project" value="InterPro"/>
</dbReference>
<dbReference type="EMBL" id="BSUL01000001">
    <property type="protein sequence ID" value="GMA29175.1"/>
    <property type="molecule type" value="Genomic_DNA"/>
</dbReference>
<evidence type="ECO:0000256" key="6">
    <source>
        <dbReference type="SAM" id="Phobius"/>
    </source>
</evidence>
<dbReference type="AlphaFoldDB" id="A0AA37XC21"/>
<evidence type="ECO:0000256" key="2">
    <source>
        <dbReference type="ARBA" id="ARBA00022448"/>
    </source>
</evidence>
<evidence type="ECO:0000313" key="9">
    <source>
        <dbReference type="Proteomes" id="UP001157160"/>
    </source>
</evidence>
<feature type="transmembrane region" description="Helical" evidence="6">
    <location>
        <begin position="77"/>
        <end position="97"/>
    </location>
</feature>
<dbReference type="Gene3D" id="1.20.1510.10">
    <property type="entry name" value="Cation efflux protein transmembrane domain"/>
    <property type="match status" value="1"/>
</dbReference>
<organism evidence="8 9">
    <name type="scientific">Arenivirga flava</name>
    <dbReference type="NCBI Taxonomy" id="1930060"/>
    <lineage>
        <taxon>Bacteria</taxon>
        <taxon>Bacillati</taxon>
        <taxon>Actinomycetota</taxon>
        <taxon>Actinomycetes</taxon>
        <taxon>Micrococcales</taxon>
        <taxon>Microbacteriaceae</taxon>
        <taxon>Arenivirga</taxon>
    </lineage>
</organism>
<reference evidence="8 9" key="1">
    <citation type="journal article" date="2014" name="Int. J. Syst. Evol. Microbiol.">
        <title>Complete genome sequence of Corynebacterium casei LMG S-19264T (=DSM 44701T), isolated from a smear-ripened cheese.</title>
        <authorList>
            <consortium name="US DOE Joint Genome Institute (JGI-PGF)"/>
            <person name="Walter F."/>
            <person name="Albersmeier A."/>
            <person name="Kalinowski J."/>
            <person name="Ruckert C."/>
        </authorList>
    </citation>
    <scope>NUCLEOTIDE SEQUENCE [LARGE SCALE GENOMIC DNA]</scope>
    <source>
        <strain evidence="8 9">NBRC 112289</strain>
    </source>
</reference>
<evidence type="ECO:0000259" key="7">
    <source>
        <dbReference type="Pfam" id="PF01545"/>
    </source>
</evidence>
<keyword evidence="5 6" id="KW-0472">Membrane</keyword>
<protein>
    <submittedName>
        <fullName evidence="8">Transporter</fullName>
    </submittedName>
</protein>
<feature type="transmembrane region" description="Helical" evidence="6">
    <location>
        <begin position="112"/>
        <end position="134"/>
    </location>
</feature>
<keyword evidence="3 6" id="KW-0812">Transmembrane</keyword>
<feature type="domain" description="Cation efflux protein transmembrane" evidence="7">
    <location>
        <begin position="10"/>
        <end position="218"/>
    </location>
</feature>
<sequence length="320" mass="33309">MSASGGNKAIIAALAANLGIAATKFIAWLVSGSASMLAEGVHSLADSGNQLLLLLGGKRARHAADADHPFGYGRARYLYAFVVSIILFTVGGVFSVYEGVDKLQNPHELDTVWLPIVVLLIAIALEGNSLRTAVKEARPLKGDRTWFQFIRKAKAPELPVVLLEDTAALTGLVLALGGVGLSAITGDAVFDALGTIAIGLLLVAVAVLLGVETASLLIGEGAGPDDVARIRTAILSGDEAKGIIHLRTLHLGPDQLLVGAKIAMSASKRLSQVAADVNAIEARIREAAPLATVIFIEPDVYVNPRAQQPATDAIVIRAAD</sequence>
<dbReference type="Pfam" id="PF01545">
    <property type="entry name" value="Cation_efflux"/>
    <property type="match status" value="1"/>
</dbReference>
<gene>
    <name evidence="8" type="ORF">GCM10025874_24280</name>
</gene>
<dbReference type="PANTHER" id="PTHR13414">
    <property type="entry name" value="HUEL-CATION TRANSPORTER"/>
    <property type="match status" value="1"/>
</dbReference>
<keyword evidence="4 6" id="KW-1133">Transmembrane helix</keyword>
<comment type="subcellular location">
    <subcellularLocation>
        <location evidence="1">Membrane</location>
        <topology evidence="1">Multi-pass membrane protein</topology>
    </subcellularLocation>
</comment>
<evidence type="ECO:0000313" key="8">
    <source>
        <dbReference type="EMBL" id="GMA29175.1"/>
    </source>
</evidence>
<dbReference type="InterPro" id="IPR058533">
    <property type="entry name" value="Cation_efflux_TM"/>
</dbReference>
<keyword evidence="9" id="KW-1185">Reference proteome</keyword>
<feature type="transmembrane region" description="Helical" evidence="6">
    <location>
        <begin position="160"/>
        <end position="184"/>
    </location>
</feature>
<dbReference type="SUPFAM" id="SSF161111">
    <property type="entry name" value="Cation efflux protein transmembrane domain-like"/>
    <property type="match status" value="1"/>
</dbReference>
<proteinExistence type="predicted"/>
<dbReference type="InterPro" id="IPR027469">
    <property type="entry name" value="Cation_efflux_TMD_sf"/>
</dbReference>
<comment type="caution">
    <text evidence="8">The sequence shown here is derived from an EMBL/GenBank/DDBJ whole genome shotgun (WGS) entry which is preliminary data.</text>
</comment>
<feature type="transmembrane region" description="Helical" evidence="6">
    <location>
        <begin position="9"/>
        <end position="30"/>
    </location>
</feature>
<evidence type="ECO:0000256" key="5">
    <source>
        <dbReference type="ARBA" id="ARBA00023136"/>
    </source>
</evidence>
<dbReference type="InterPro" id="IPR040177">
    <property type="entry name" value="SLC30A9"/>
</dbReference>
<dbReference type="Proteomes" id="UP001157160">
    <property type="component" value="Unassembled WGS sequence"/>
</dbReference>